<protein>
    <submittedName>
        <fullName evidence="1">Uncharacterized protein</fullName>
    </submittedName>
</protein>
<keyword evidence="2" id="KW-1185">Reference proteome</keyword>
<name>A0ABN1VLC6_9MICO</name>
<evidence type="ECO:0000313" key="1">
    <source>
        <dbReference type="EMBL" id="GAA1214963.1"/>
    </source>
</evidence>
<proteinExistence type="predicted"/>
<dbReference type="EMBL" id="BAAAKW010000025">
    <property type="protein sequence ID" value="GAA1214963.1"/>
    <property type="molecule type" value="Genomic_DNA"/>
</dbReference>
<reference evidence="1 2" key="1">
    <citation type="journal article" date="2019" name="Int. J. Syst. Evol. Microbiol.">
        <title>The Global Catalogue of Microorganisms (GCM) 10K type strain sequencing project: providing services to taxonomists for standard genome sequencing and annotation.</title>
        <authorList>
            <consortium name="The Broad Institute Genomics Platform"/>
            <consortium name="The Broad Institute Genome Sequencing Center for Infectious Disease"/>
            <person name="Wu L."/>
            <person name="Ma J."/>
        </authorList>
    </citation>
    <scope>NUCLEOTIDE SEQUENCE [LARGE SCALE GENOMIC DNA]</scope>
    <source>
        <strain evidence="1 2">JCM 12762</strain>
    </source>
</reference>
<dbReference type="Proteomes" id="UP001500943">
    <property type="component" value="Unassembled WGS sequence"/>
</dbReference>
<comment type="caution">
    <text evidence="1">The sequence shown here is derived from an EMBL/GenBank/DDBJ whole genome shotgun (WGS) entry which is preliminary data.</text>
</comment>
<accession>A0ABN1VLC6</accession>
<sequence length="148" mass="16037">MEGRFVVSKLLLMPRVWRLSRTGTIEPNATTTNQRAATFAASAPDGSVLLTRRDDDGLSHWLIAPDATGVEQSALHLAQTVAARAEELVEDVPELFDSKHIAVVSRKLRSPKGKTGTKKSQYSASRRAISDSAIVVLYWSTNSSAGES</sequence>
<gene>
    <name evidence="1" type="ORF">GCM10009655_12720</name>
</gene>
<organism evidence="1 2">
    <name type="scientific">Rhodoglobus aureus</name>
    <dbReference type="NCBI Taxonomy" id="191497"/>
    <lineage>
        <taxon>Bacteria</taxon>
        <taxon>Bacillati</taxon>
        <taxon>Actinomycetota</taxon>
        <taxon>Actinomycetes</taxon>
        <taxon>Micrococcales</taxon>
        <taxon>Microbacteriaceae</taxon>
        <taxon>Rhodoglobus</taxon>
    </lineage>
</organism>
<evidence type="ECO:0000313" key="2">
    <source>
        <dbReference type="Proteomes" id="UP001500943"/>
    </source>
</evidence>